<evidence type="ECO:0000259" key="1">
    <source>
        <dbReference type="Pfam" id="PF00582"/>
    </source>
</evidence>
<dbReference type="Proteomes" id="UP000831768">
    <property type="component" value="Plasmid unnamed1"/>
</dbReference>
<keyword evidence="2" id="KW-0614">Plasmid</keyword>
<accession>A0A8U0A6H7</accession>
<dbReference type="AlphaFoldDB" id="A0A8U0A6H7"/>
<protein>
    <submittedName>
        <fullName evidence="2">Universal stress protein</fullName>
    </submittedName>
</protein>
<gene>
    <name evidence="2" type="ORF">MW046_13570</name>
</gene>
<dbReference type="EMBL" id="CP096020">
    <property type="protein sequence ID" value="UPM44469.1"/>
    <property type="molecule type" value="Genomic_DNA"/>
</dbReference>
<dbReference type="InterPro" id="IPR006016">
    <property type="entry name" value="UspA"/>
</dbReference>
<organism evidence="2 3">
    <name type="scientific">Halocatena salina</name>
    <dbReference type="NCBI Taxonomy" id="2934340"/>
    <lineage>
        <taxon>Archaea</taxon>
        <taxon>Methanobacteriati</taxon>
        <taxon>Methanobacteriota</taxon>
        <taxon>Stenosarchaea group</taxon>
        <taxon>Halobacteria</taxon>
        <taxon>Halobacteriales</taxon>
        <taxon>Natronomonadaceae</taxon>
        <taxon>Halocatena</taxon>
    </lineage>
</organism>
<dbReference type="KEGG" id="haad:MW046_13570"/>
<keyword evidence="3" id="KW-1185">Reference proteome</keyword>
<evidence type="ECO:0000313" key="2">
    <source>
        <dbReference type="EMBL" id="UPM44469.1"/>
    </source>
</evidence>
<reference evidence="2" key="1">
    <citation type="submission" date="2022-04" db="EMBL/GenBank/DDBJ databases">
        <title>Halocatena sp. nov., isolated from a salt lake.</title>
        <authorList>
            <person name="Cui H.-L."/>
        </authorList>
    </citation>
    <scope>NUCLEOTIDE SEQUENCE</scope>
    <source>
        <strain evidence="2">AD-1</strain>
        <plasmid evidence="2">unnamed1</plasmid>
    </source>
</reference>
<dbReference type="GeneID" id="71929095"/>
<dbReference type="InterPro" id="IPR014729">
    <property type="entry name" value="Rossmann-like_a/b/a_fold"/>
</dbReference>
<evidence type="ECO:0000313" key="3">
    <source>
        <dbReference type="Proteomes" id="UP000831768"/>
    </source>
</evidence>
<dbReference type="RefSeq" id="WP_247995123.1">
    <property type="nucleotide sequence ID" value="NZ_CP096020.1"/>
</dbReference>
<feature type="domain" description="UspA" evidence="1">
    <location>
        <begin position="2"/>
        <end position="140"/>
    </location>
</feature>
<proteinExistence type="predicted"/>
<dbReference type="Gene3D" id="3.40.50.620">
    <property type="entry name" value="HUPs"/>
    <property type="match status" value="1"/>
</dbReference>
<name>A0A8U0A6H7_9EURY</name>
<geneLocation type="plasmid" evidence="2 3">
    <name>unnamed1</name>
</geneLocation>
<dbReference type="Pfam" id="PF00582">
    <property type="entry name" value="Usp"/>
    <property type="match status" value="1"/>
</dbReference>
<dbReference type="SUPFAM" id="SSF52402">
    <property type="entry name" value="Adenine nucleotide alpha hydrolases-like"/>
    <property type="match status" value="1"/>
</dbReference>
<sequence length="144" mass="15720">METILIVVTGEKPNKKLLADAKRYATGIESQVVLCDIREEGFHQNSIQRHSKVGREAEEIDQYAAETAAAEIAEDAFGDEIPYEVVGVPTESASTVLEIAEEYGCDRVFIDARKRTAVGKAIFGDLAQTIILQFDGPVTVTTES</sequence>